<reference evidence="2" key="2">
    <citation type="submission" date="2017-12" db="EMBL/GenBank/DDBJ databases">
        <title>Genome sequence of the Bar-tailed Godwit (Limosa lapponica baueri).</title>
        <authorList>
            <person name="Lima N.C.B."/>
            <person name="Parody-Merino A.M."/>
            <person name="Battley P.F."/>
            <person name="Fidler A.E."/>
            <person name="Prosdocimi F."/>
        </authorList>
    </citation>
    <scope>NUCLEOTIDE SEQUENCE [LARGE SCALE GENOMIC DNA]</scope>
</reference>
<keyword evidence="2" id="KW-1185">Reference proteome</keyword>
<reference evidence="2" key="1">
    <citation type="submission" date="2017-11" db="EMBL/GenBank/DDBJ databases">
        <authorList>
            <person name="Lima N.C."/>
            <person name="Parody-Merino A.M."/>
            <person name="Battley P.F."/>
            <person name="Fidler A.E."/>
            <person name="Prosdocimi F."/>
        </authorList>
    </citation>
    <scope>NUCLEOTIDE SEQUENCE [LARGE SCALE GENOMIC DNA]</scope>
</reference>
<dbReference type="EMBL" id="KZ508755">
    <property type="protein sequence ID" value="PKU34845.1"/>
    <property type="molecule type" value="Genomic_DNA"/>
</dbReference>
<organism evidence="1 2">
    <name type="scientific">Limosa lapponica baueri</name>
    <dbReference type="NCBI Taxonomy" id="1758121"/>
    <lineage>
        <taxon>Eukaryota</taxon>
        <taxon>Metazoa</taxon>
        <taxon>Chordata</taxon>
        <taxon>Craniata</taxon>
        <taxon>Vertebrata</taxon>
        <taxon>Euteleostomi</taxon>
        <taxon>Archelosauria</taxon>
        <taxon>Archosauria</taxon>
        <taxon>Dinosauria</taxon>
        <taxon>Saurischia</taxon>
        <taxon>Theropoda</taxon>
        <taxon>Coelurosauria</taxon>
        <taxon>Aves</taxon>
        <taxon>Neognathae</taxon>
        <taxon>Neoaves</taxon>
        <taxon>Charadriiformes</taxon>
        <taxon>Scolopacidae</taxon>
        <taxon>Limosa</taxon>
    </lineage>
</organism>
<accession>A0A2I0TM63</accession>
<gene>
    <name evidence="1" type="ORF">llap_14848</name>
</gene>
<dbReference type="AlphaFoldDB" id="A0A2I0TM63"/>
<evidence type="ECO:0000313" key="1">
    <source>
        <dbReference type="EMBL" id="PKU34845.1"/>
    </source>
</evidence>
<sequence>MSKRWGVMVLPSDEWQRQLQESKVLAVEAMVARAEEEWLERERFGRIINAFRYYGTNMHERMNRTERQLDLSQITNRVFFLNSFLTLIRFRNVLIIIKRYYRPLSMTAFICLKTKNMEMYVKINFFILQN</sequence>
<proteinExistence type="predicted"/>
<dbReference type="Proteomes" id="UP000233556">
    <property type="component" value="Unassembled WGS sequence"/>
</dbReference>
<name>A0A2I0TM63_LIMLA</name>
<protein>
    <submittedName>
        <fullName evidence="1">Uncharacterized protein</fullName>
    </submittedName>
</protein>
<evidence type="ECO:0000313" key="2">
    <source>
        <dbReference type="Proteomes" id="UP000233556"/>
    </source>
</evidence>